<feature type="transmembrane region" description="Helical" evidence="2">
    <location>
        <begin position="251"/>
        <end position="275"/>
    </location>
</feature>
<keyword evidence="2" id="KW-0472">Membrane</keyword>
<proteinExistence type="predicted"/>
<keyword evidence="2" id="KW-1133">Transmembrane helix</keyword>
<feature type="transmembrane region" description="Helical" evidence="2">
    <location>
        <begin position="296"/>
        <end position="312"/>
    </location>
</feature>
<dbReference type="EMBL" id="SHTN01000022">
    <property type="protein sequence ID" value="TCF82536.1"/>
    <property type="molecule type" value="Genomic_DNA"/>
</dbReference>
<comment type="caution">
    <text evidence="3">The sequence shown here is derived from an EMBL/GenBank/DDBJ whole genome shotgun (WGS) entry which is preliminary data.</text>
</comment>
<keyword evidence="2" id="KW-0812">Transmembrane</keyword>
<dbReference type="SUPFAM" id="SSF52540">
    <property type="entry name" value="P-loop containing nucleoside triphosphate hydrolases"/>
    <property type="match status" value="1"/>
</dbReference>
<evidence type="ECO:0000256" key="1">
    <source>
        <dbReference type="SAM" id="MobiDB-lite"/>
    </source>
</evidence>
<dbReference type="Gene3D" id="3.40.50.300">
    <property type="entry name" value="P-loop containing nucleotide triphosphate hydrolases"/>
    <property type="match status" value="1"/>
</dbReference>
<evidence type="ECO:0000256" key="2">
    <source>
        <dbReference type="SAM" id="Phobius"/>
    </source>
</evidence>
<evidence type="ECO:0000313" key="3">
    <source>
        <dbReference type="EMBL" id="TCF82536.1"/>
    </source>
</evidence>
<dbReference type="AlphaFoldDB" id="A0A4R0W330"/>
<organism evidence="3 4">
    <name type="scientific">Bifidobacterium longum subsp. longum</name>
    <dbReference type="NCBI Taxonomy" id="1679"/>
    <lineage>
        <taxon>Bacteria</taxon>
        <taxon>Bacillati</taxon>
        <taxon>Actinomycetota</taxon>
        <taxon>Actinomycetes</taxon>
        <taxon>Bifidobacteriales</taxon>
        <taxon>Bifidobacteriaceae</taxon>
        <taxon>Bifidobacterium</taxon>
    </lineage>
</organism>
<reference evidence="3 4" key="1">
    <citation type="journal article" date="2018" name="Sci. Rep.">
        <title>Genomic diversity and distribution of Bifidobacterium longum subsp. longum across the human lifespan.</title>
        <authorList>
            <person name="Odamaki T."/>
            <person name="Bottacini F."/>
            <person name="Kato K."/>
            <person name="Mitsuyama E."/>
            <person name="Yoshida K."/>
            <person name="Horigome A."/>
            <person name="Xiao J.Z."/>
            <person name="van Sinderen D."/>
        </authorList>
    </citation>
    <scope>NUCLEOTIDE SEQUENCE [LARGE SCALE GENOMIC DNA]</scope>
    <source>
        <strain evidence="3 4">MCC10126</strain>
    </source>
</reference>
<feature type="transmembrane region" description="Helical" evidence="2">
    <location>
        <begin position="225"/>
        <end position="245"/>
    </location>
</feature>
<protein>
    <submittedName>
        <fullName evidence="3">Uncharacterized protein</fullName>
    </submittedName>
</protein>
<sequence>MFPPRPEGRSPHKPNKMNEKEKAWYEVTRSISQLDGDQLRSIADDVPGNLEDCTLLLVRAGNEPVREYVHGDGEGIRKAGDLAGFSISPLPGNGEPELPEGISRSAHSLVPWRARLNSKATMEKMRTDSAGIRKSVEALMPADSYVSVTLRRQGYFEQARIRDWVADEHSTVEDGNEFVAAHTLCARVTAACADSRRNAELAQRAGQAMFPLLSNMSSHPSYPKLGGLIVTLAVTLLTMILSAITPIRLATFFWLAGTVAAMLLVPWVLSGLLSANAKAMLNDDNSTRMYFRVPPHYKFACLGLLAYCSLMLLPIPSWLWIVPLAFTVAAGIRWWRNTLWDDILQRPRRYWWLRRKRKANLSDTETKLGMKDKRAYATGYGPQRTTLVFSPMTTTTLFMPVQKSTAVKQDLHPVPEPLSHGGVLIGLDDSGRPGYLDPTQLYGGIAISGEAGSGKTVLTHGISQWAISHRNDTSRDVWGTDSRLIHFWMKDDTGVEVLDRYRQTQGIDSHPRVIYLTDPSSIGLDLLGMQEGRNAQETAESVAKTMRYAFNAGDIQNDSQNIITQSMTIGVAASRYDQHKPGDILRRCRQLEQQYPGAGQLRQQQSPIGWAVVALCGSDGQTGSARALGQVCRALALELKDDPLGTDMTLAARAAEQLYGRPDQKGQAARSDREILQRTNASVNKVNQFLAIEHMFTPRRSTVTWKWILDHPGDYHIVLAPHNGHSLPELMDKILGSWLMYRFWNTVFAHCKDWLTLGKHTMLVCDELSLLANGSDDVLKNLREQGRSFGLILVFATQYPTQLSDTLLDSFLGYTTFISYNTSIPRIATLTAARLTDNEGLDGWTGGAVTNLPKYHAAVRTRNMEQIQPAFIVSVKDFDDGYRPGDK</sequence>
<gene>
    <name evidence="3" type="ORF">MCC10126_1104</name>
</gene>
<feature type="region of interest" description="Disordered" evidence="1">
    <location>
        <begin position="1"/>
        <end position="21"/>
    </location>
</feature>
<accession>A0A4R0W330</accession>
<name>A0A4R0W330_BIFLL</name>
<evidence type="ECO:0000313" key="4">
    <source>
        <dbReference type="Proteomes" id="UP000291501"/>
    </source>
</evidence>
<dbReference type="InterPro" id="IPR027417">
    <property type="entry name" value="P-loop_NTPase"/>
</dbReference>
<dbReference type="Proteomes" id="UP000291501">
    <property type="component" value="Unassembled WGS sequence"/>
</dbReference>